<dbReference type="InterPro" id="IPR036986">
    <property type="entry name" value="S4_RNA-bd_sf"/>
</dbReference>
<dbReference type="PANTHER" id="PTHR47683:SF4">
    <property type="entry name" value="PSEUDOURIDINE SYNTHASE"/>
    <property type="match status" value="1"/>
</dbReference>
<gene>
    <name evidence="7" type="ORF">V2E24_03400</name>
</gene>
<dbReference type="RefSeq" id="WP_330501020.1">
    <property type="nucleotide sequence ID" value="NZ_JAZDWZ010000013.1"/>
</dbReference>
<proteinExistence type="inferred from homology"/>
<comment type="similarity">
    <text evidence="1 5">Belongs to the pseudouridine synthase RsuA family.</text>
</comment>
<sequence length="237" mass="27356">MSDSVRLDKYISHMCNLTRSEIKQLIKARKILVNNQPSKNDSKVNIKSDTVTLNNQVIHYEEFTYYFLNKPQNYVCSRTPQEGSNVFELIISDQRPTLVSYGRLDKDTSGLLIISNDTQTLHKLLNNKKHVQKTYLVEHQKNLTTQDIESLQKGVKLSDGTYTLAAKVQTIDKNHTYLTITEGKYHQIKRMFSAINNKVTNLKRITFSNLNLADFNLNEGEYVKLNDQQIKLLKGEN</sequence>
<dbReference type="Pfam" id="PF01479">
    <property type="entry name" value="S4"/>
    <property type="match status" value="1"/>
</dbReference>
<comment type="caution">
    <text evidence="7">The sequence shown here is derived from an EMBL/GenBank/DDBJ whole genome shotgun (WGS) entry which is preliminary data.</text>
</comment>
<dbReference type="Proteomes" id="UP001344817">
    <property type="component" value="Unassembled WGS sequence"/>
</dbReference>
<dbReference type="PROSITE" id="PS01149">
    <property type="entry name" value="PSI_RSU"/>
    <property type="match status" value="1"/>
</dbReference>
<reference evidence="7" key="1">
    <citation type="submission" date="2024-01" db="EMBL/GenBank/DDBJ databases">
        <title>Genome sequence of Mycoplasma ciconiae type strain DSM 25251.</title>
        <authorList>
            <person name="Spergser J."/>
        </authorList>
    </citation>
    <scope>NUCLEOTIDE SEQUENCE [LARGE SCALE GENOMIC DNA]</scope>
    <source>
        <strain evidence="7">DSM 25251</strain>
    </source>
</reference>
<dbReference type="InterPro" id="IPR000748">
    <property type="entry name" value="PsdUridine_synth_RsuA/RluB/E/F"/>
</dbReference>
<protein>
    <recommendedName>
        <fullName evidence="5">Pseudouridine synthase</fullName>
        <ecNumber evidence="5">5.4.99.-</ecNumber>
    </recommendedName>
</protein>
<dbReference type="InterPro" id="IPR006145">
    <property type="entry name" value="PsdUridine_synth_RsuA/RluA"/>
</dbReference>
<evidence type="ECO:0000256" key="3">
    <source>
        <dbReference type="ARBA" id="ARBA00023235"/>
    </source>
</evidence>
<evidence type="ECO:0000256" key="1">
    <source>
        <dbReference type="ARBA" id="ARBA00008348"/>
    </source>
</evidence>
<dbReference type="NCBIfam" id="TIGR00093">
    <property type="entry name" value="pseudouridine synthase"/>
    <property type="match status" value="1"/>
</dbReference>
<organism evidence="7 8">
    <name type="scientific">Mycoplasmopsis ciconiae</name>
    <dbReference type="NCBI Taxonomy" id="561067"/>
    <lineage>
        <taxon>Bacteria</taxon>
        <taxon>Bacillati</taxon>
        <taxon>Mycoplasmatota</taxon>
        <taxon>Mycoplasmoidales</taxon>
        <taxon>Metamycoplasmataceae</taxon>
        <taxon>Mycoplasmopsis</taxon>
    </lineage>
</organism>
<dbReference type="PANTHER" id="PTHR47683">
    <property type="entry name" value="PSEUDOURIDINE SYNTHASE FAMILY PROTEIN-RELATED"/>
    <property type="match status" value="1"/>
</dbReference>
<dbReference type="InterPro" id="IPR042092">
    <property type="entry name" value="PsdUridine_s_RsuA/RluB/E/F_cat"/>
</dbReference>
<evidence type="ECO:0000313" key="7">
    <source>
        <dbReference type="EMBL" id="MEE3928607.1"/>
    </source>
</evidence>
<evidence type="ECO:0000256" key="5">
    <source>
        <dbReference type="RuleBase" id="RU003887"/>
    </source>
</evidence>
<dbReference type="Gene3D" id="3.10.290.10">
    <property type="entry name" value="RNA-binding S4 domain"/>
    <property type="match status" value="1"/>
</dbReference>
<keyword evidence="2 4" id="KW-0694">RNA-binding</keyword>
<accession>A0ABU7MM51</accession>
<dbReference type="InterPro" id="IPR018496">
    <property type="entry name" value="PsdUridine_synth_RsuA/RluB_CS"/>
</dbReference>
<dbReference type="Gene3D" id="3.30.70.1560">
    <property type="entry name" value="Alpha-L RNA-binding motif"/>
    <property type="match status" value="1"/>
</dbReference>
<evidence type="ECO:0000256" key="2">
    <source>
        <dbReference type="ARBA" id="ARBA00022884"/>
    </source>
</evidence>
<dbReference type="GO" id="GO:0016853">
    <property type="term" value="F:isomerase activity"/>
    <property type="evidence" value="ECO:0007669"/>
    <property type="project" value="UniProtKB-KW"/>
</dbReference>
<dbReference type="SMART" id="SM00363">
    <property type="entry name" value="S4"/>
    <property type="match status" value="1"/>
</dbReference>
<dbReference type="InterPro" id="IPR020103">
    <property type="entry name" value="PsdUridine_synth_cat_dom_sf"/>
</dbReference>
<dbReference type="Pfam" id="PF00849">
    <property type="entry name" value="PseudoU_synth_2"/>
    <property type="match status" value="1"/>
</dbReference>
<dbReference type="InterPro" id="IPR050343">
    <property type="entry name" value="RsuA_PseudoU_synthase"/>
</dbReference>
<dbReference type="InterPro" id="IPR020094">
    <property type="entry name" value="TruA/RsuA/RluB/E/F_N"/>
</dbReference>
<evidence type="ECO:0000313" key="8">
    <source>
        <dbReference type="Proteomes" id="UP001344817"/>
    </source>
</evidence>
<evidence type="ECO:0000259" key="6">
    <source>
        <dbReference type="SMART" id="SM00363"/>
    </source>
</evidence>
<dbReference type="EMBL" id="JAZDWZ010000013">
    <property type="protein sequence ID" value="MEE3928607.1"/>
    <property type="molecule type" value="Genomic_DNA"/>
</dbReference>
<dbReference type="EC" id="5.4.99.-" evidence="5"/>
<name>A0ABU7MM51_9BACT</name>
<dbReference type="PROSITE" id="PS50889">
    <property type="entry name" value="S4"/>
    <property type="match status" value="1"/>
</dbReference>
<keyword evidence="3 5" id="KW-0413">Isomerase</keyword>
<keyword evidence="8" id="KW-1185">Reference proteome</keyword>
<dbReference type="SUPFAM" id="SSF55120">
    <property type="entry name" value="Pseudouridine synthase"/>
    <property type="match status" value="1"/>
</dbReference>
<evidence type="ECO:0000256" key="4">
    <source>
        <dbReference type="PROSITE-ProRule" id="PRU00182"/>
    </source>
</evidence>
<dbReference type="InterPro" id="IPR002942">
    <property type="entry name" value="S4_RNA-bd"/>
</dbReference>
<dbReference type="CDD" id="cd00165">
    <property type="entry name" value="S4"/>
    <property type="match status" value="1"/>
</dbReference>
<dbReference type="Gene3D" id="3.30.70.580">
    <property type="entry name" value="Pseudouridine synthase I, catalytic domain, N-terminal subdomain"/>
    <property type="match status" value="1"/>
</dbReference>
<dbReference type="SUPFAM" id="SSF55174">
    <property type="entry name" value="Alpha-L RNA-binding motif"/>
    <property type="match status" value="1"/>
</dbReference>
<feature type="domain" description="RNA-binding S4" evidence="6">
    <location>
        <begin position="5"/>
        <end position="62"/>
    </location>
</feature>